<dbReference type="SUPFAM" id="SSF55785">
    <property type="entry name" value="PYP-like sensor domain (PAS domain)"/>
    <property type="match status" value="1"/>
</dbReference>
<protein>
    <submittedName>
        <fullName evidence="4">LytTR family transcriptional regulator</fullName>
    </submittedName>
</protein>
<dbReference type="OrthoDB" id="9781059at2"/>
<sequence>METFQHKLQKFEPGIIWLDGKNKVLAMNDIATEILDIEGDDVLGKQILQFHPEKSRDKVSWLLESSRCPVESPPPMTMMINIPDKVLLIKVSKMTGAGDYTATCMVFYDLTDITTLPINDNKGANAELRLLFKLPIYSNKQVTLIDLDQVVYLKADGHYTDVSSIDNSYLCNLSLADLEGRLDTDCFIRIHRSFIVNIRYAKAFKKVNDQCMILLDDNDETEIPVSRGNVQMIKELLGLK</sequence>
<dbReference type="AlphaFoldDB" id="A0A4R1EYF4"/>
<dbReference type="PANTHER" id="PTHR37299:SF1">
    <property type="entry name" value="STAGE 0 SPORULATION PROTEIN A HOMOLOG"/>
    <property type="match status" value="1"/>
</dbReference>
<dbReference type="GO" id="GO:0003677">
    <property type="term" value="F:DNA binding"/>
    <property type="evidence" value="ECO:0007669"/>
    <property type="project" value="InterPro"/>
</dbReference>
<gene>
    <name evidence="4" type="ORF">EV695_3789</name>
</gene>
<dbReference type="Pfam" id="PF04397">
    <property type="entry name" value="LytTR"/>
    <property type="match status" value="1"/>
</dbReference>
<keyword evidence="5" id="KW-1185">Reference proteome</keyword>
<name>A0A4R1EYF4_9GAMM</name>
<dbReference type="EMBL" id="SMFQ01000005">
    <property type="protein sequence ID" value="TCJ83051.1"/>
    <property type="molecule type" value="Genomic_DNA"/>
</dbReference>
<dbReference type="GO" id="GO:0000156">
    <property type="term" value="F:phosphorelay response regulator activity"/>
    <property type="evidence" value="ECO:0007669"/>
    <property type="project" value="InterPro"/>
</dbReference>
<feature type="domain" description="HTH LytTR-type" evidence="3">
    <location>
        <begin position="134"/>
        <end position="239"/>
    </location>
</feature>
<evidence type="ECO:0000313" key="5">
    <source>
        <dbReference type="Proteomes" id="UP000294887"/>
    </source>
</evidence>
<accession>A0A4R1EYF4</accession>
<dbReference type="PROSITE" id="PS50930">
    <property type="entry name" value="HTH_LYTTR"/>
    <property type="match status" value="1"/>
</dbReference>
<dbReference type="InterPro" id="IPR007492">
    <property type="entry name" value="LytTR_DNA-bd_dom"/>
</dbReference>
<dbReference type="Proteomes" id="UP000294887">
    <property type="component" value="Unassembled WGS sequence"/>
</dbReference>
<evidence type="ECO:0000259" key="2">
    <source>
        <dbReference type="PROSITE" id="PS50112"/>
    </source>
</evidence>
<evidence type="ECO:0000256" key="1">
    <source>
        <dbReference type="ARBA" id="ARBA00023012"/>
    </source>
</evidence>
<dbReference type="InterPro" id="IPR046947">
    <property type="entry name" value="LytR-like"/>
</dbReference>
<dbReference type="CDD" id="cd00130">
    <property type="entry name" value="PAS"/>
    <property type="match status" value="1"/>
</dbReference>
<organism evidence="4 5">
    <name type="scientific">Cocleimonas flava</name>
    <dbReference type="NCBI Taxonomy" id="634765"/>
    <lineage>
        <taxon>Bacteria</taxon>
        <taxon>Pseudomonadati</taxon>
        <taxon>Pseudomonadota</taxon>
        <taxon>Gammaproteobacteria</taxon>
        <taxon>Thiotrichales</taxon>
        <taxon>Thiotrichaceae</taxon>
        <taxon>Cocleimonas</taxon>
    </lineage>
</organism>
<dbReference type="PROSITE" id="PS50112">
    <property type="entry name" value="PAS"/>
    <property type="match status" value="1"/>
</dbReference>
<dbReference type="Gene3D" id="3.30.450.20">
    <property type="entry name" value="PAS domain"/>
    <property type="match status" value="1"/>
</dbReference>
<keyword evidence="1" id="KW-0902">Two-component regulatory system</keyword>
<dbReference type="Gene3D" id="2.40.50.1020">
    <property type="entry name" value="LytTr DNA-binding domain"/>
    <property type="match status" value="1"/>
</dbReference>
<dbReference type="InterPro" id="IPR035965">
    <property type="entry name" value="PAS-like_dom_sf"/>
</dbReference>
<evidence type="ECO:0000259" key="3">
    <source>
        <dbReference type="PROSITE" id="PS50930"/>
    </source>
</evidence>
<reference evidence="4 5" key="1">
    <citation type="submission" date="2019-03" db="EMBL/GenBank/DDBJ databases">
        <title>Genomic Encyclopedia of Type Strains, Phase IV (KMG-IV): sequencing the most valuable type-strain genomes for metagenomic binning, comparative biology and taxonomic classification.</title>
        <authorList>
            <person name="Goeker M."/>
        </authorList>
    </citation>
    <scope>NUCLEOTIDE SEQUENCE [LARGE SCALE GENOMIC DNA]</scope>
    <source>
        <strain evidence="4 5">DSM 24830</strain>
    </source>
</reference>
<dbReference type="SMART" id="SM00850">
    <property type="entry name" value="LytTR"/>
    <property type="match status" value="1"/>
</dbReference>
<feature type="domain" description="PAS" evidence="2">
    <location>
        <begin position="1"/>
        <end position="53"/>
    </location>
</feature>
<comment type="caution">
    <text evidence="4">The sequence shown here is derived from an EMBL/GenBank/DDBJ whole genome shotgun (WGS) entry which is preliminary data.</text>
</comment>
<proteinExistence type="predicted"/>
<dbReference type="InterPro" id="IPR000014">
    <property type="entry name" value="PAS"/>
</dbReference>
<dbReference type="PANTHER" id="PTHR37299">
    <property type="entry name" value="TRANSCRIPTIONAL REGULATOR-RELATED"/>
    <property type="match status" value="1"/>
</dbReference>
<evidence type="ECO:0000313" key="4">
    <source>
        <dbReference type="EMBL" id="TCJ83051.1"/>
    </source>
</evidence>
<dbReference type="RefSeq" id="WP_131907539.1">
    <property type="nucleotide sequence ID" value="NZ_BAAAFU010000007.1"/>
</dbReference>